<dbReference type="PANTHER" id="PTHR47738:SF1">
    <property type="entry name" value="NITROGEN REGULATORY PROTEIN"/>
    <property type="match status" value="1"/>
</dbReference>
<dbReference type="EMBL" id="JAOWLY010000003">
    <property type="protein sequence ID" value="MDG4983295.1"/>
    <property type="molecule type" value="Genomic_DNA"/>
</dbReference>
<evidence type="ECO:0000256" key="5">
    <source>
        <dbReference type="ARBA" id="ARBA00022683"/>
    </source>
</evidence>
<sequence length="151" mass="17161">MKFETNNILLDVNVDSKLSLFKYIASYALSKNIIDDEQKLVDALLEREKEVSTGLQDSFAIPHAKADFIKKPTVIFLKLSQPIQWETFDGKPISNVFALLVPLKYEGTEHLKMISNIATLLLEEEFTELIKNTKNINDLEKSISKAMQGEN</sequence>
<keyword evidence="4 9" id="KW-0808">Transferase</keyword>
<keyword evidence="2" id="KW-0597">Phosphoprotein</keyword>
<dbReference type="InterPro" id="IPR004715">
    <property type="entry name" value="PTS_IIA_fruc"/>
</dbReference>
<dbReference type="InterPro" id="IPR051541">
    <property type="entry name" value="PTS_SugarTrans_NitroReg"/>
</dbReference>
<evidence type="ECO:0000256" key="1">
    <source>
        <dbReference type="ARBA" id="ARBA00022448"/>
    </source>
</evidence>
<dbReference type="Proteomes" id="UP001152614">
    <property type="component" value="Unassembled WGS sequence"/>
</dbReference>
<reference evidence="7" key="2">
    <citation type="journal article" date="2023" name="Food Microbiol.">
        <title>Evaluation of the fermentation potential of lactic acid bacteria isolated from herbs, fruits and vegetables as starter cultures in nut-based milk alternatives.</title>
        <authorList>
            <person name="Huang W."/>
            <person name="Dong A."/>
            <person name="Pham H.T."/>
            <person name="Zhou C."/>
            <person name="Huo Z."/>
            <person name="Watjen A.P."/>
            <person name="Prakash S."/>
            <person name="Bang-Berthelsen C.H."/>
            <person name="Turner M.S."/>
        </authorList>
    </citation>
    <scope>NUCLEOTIDE SEQUENCE</scope>
    <source>
        <strain evidence="7">3</strain>
        <strain evidence="8">593</strain>
    </source>
</reference>
<evidence type="ECO:0000313" key="7">
    <source>
        <dbReference type="EMBL" id="MDG4983295.1"/>
    </source>
</evidence>
<proteinExistence type="predicted"/>
<dbReference type="GO" id="GO:0009401">
    <property type="term" value="P:phosphoenolpyruvate-dependent sugar phosphotransferase system"/>
    <property type="evidence" value="ECO:0007669"/>
    <property type="project" value="UniProtKB-KW"/>
</dbReference>
<dbReference type="Gene3D" id="3.40.930.10">
    <property type="entry name" value="Mannitol-specific EII, Chain A"/>
    <property type="match status" value="1"/>
</dbReference>
<dbReference type="CDD" id="cd00211">
    <property type="entry name" value="PTS_IIA_fru"/>
    <property type="match status" value="1"/>
</dbReference>
<keyword evidence="1" id="KW-0813">Transport</keyword>
<evidence type="ECO:0000256" key="2">
    <source>
        <dbReference type="ARBA" id="ARBA00022553"/>
    </source>
</evidence>
<dbReference type="Pfam" id="PF00359">
    <property type="entry name" value="PTS_EIIA_2"/>
    <property type="match status" value="1"/>
</dbReference>
<protein>
    <submittedName>
        <fullName evidence="9">Fructose PTS transporter subunit IIA</fullName>
        <ecNumber evidence="9">2.7.1.202</ecNumber>
    </submittedName>
</protein>
<gene>
    <name evidence="8" type="ORF">OGZ38_00070</name>
    <name evidence="7" type="ORF">OGZ51_03935</name>
    <name evidence="9" type="ORF">RZO31_11690</name>
</gene>
<name>A0A8I2HBA0_9LACT</name>
<dbReference type="EC" id="2.7.1.202" evidence="9"/>
<evidence type="ECO:0000256" key="4">
    <source>
        <dbReference type="ARBA" id="ARBA00022679"/>
    </source>
</evidence>
<dbReference type="AlphaFoldDB" id="A0A8I2HBA0"/>
<dbReference type="PROSITE" id="PS51094">
    <property type="entry name" value="PTS_EIIA_TYPE_2"/>
    <property type="match status" value="1"/>
</dbReference>
<dbReference type="RefSeq" id="WP_058205787.1">
    <property type="nucleotide sequence ID" value="NZ_CAOFZM010000006.1"/>
</dbReference>
<keyword evidence="5" id="KW-0598">Phosphotransferase system</keyword>
<reference evidence="9" key="3">
    <citation type="submission" date="2023-10" db="EMBL/GenBank/DDBJ databases">
        <title>Production of high quality cheese from raw caw milk (raw cheese).</title>
        <authorList>
            <person name="Samouris G."/>
        </authorList>
    </citation>
    <scope>NUCLEOTIDE SEQUENCE</scope>
    <source>
        <strain evidence="9">M17-3</strain>
    </source>
</reference>
<feature type="domain" description="PTS EIIA type-2" evidence="6">
    <location>
        <begin position="1"/>
        <end position="146"/>
    </location>
</feature>
<dbReference type="EMBL" id="JAOWLO010000001">
    <property type="protein sequence ID" value="MDG5047540.1"/>
    <property type="molecule type" value="Genomic_DNA"/>
</dbReference>
<organism evidence="9 10">
    <name type="scientific">Lactococcus lactis</name>
    <dbReference type="NCBI Taxonomy" id="1358"/>
    <lineage>
        <taxon>Bacteria</taxon>
        <taxon>Bacillati</taxon>
        <taxon>Bacillota</taxon>
        <taxon>Bacilli</taxon>
        <taxon>Lactobacillales</taxon>
        <taxon>Streptococcaceae</taxon>
        <taxon>Lactococcus</taxon>
    </lineage>
</organism>
<evidence type="ECO:0000259" key="6">
    <source>
        <dbReference type="PROSITE" id="PS51094"/>
    </source>
</evidence>
<evidence type="ECO:0000256" key="3">
    <source>
        <dbReference type="ARBA" id="ARBA00022597"/>
    </source>
</evidence>
<evidence type="ECO:0000313" key="8">
    <source>
        <dbReference type="EMBL" id="MDG5047540.1"/>
    </source>
</evidence>
<dbReference type="PANTHER" id="PTHR47738">
    <property type="entry name" value="PTS SYSTEM FRUCTOSE-LIKE EIIA COMPONENT-RELATED"/>
    <property type="match status" value="1"/>
</dbReference>
<dbReference type="EMBL" id="JAWHVL010000033">
    <property type="protein sequence ID" value="MDV2633519.1"/>
    <property type="molecule type" value="Genomic_DNA"/>
</dbReference>
<dbReference type="NCBIfam" id="TIGR00848">
    <property type="entry name" value="fruA"/>
    <property type="match status" value="1"/>
</dbReference>
<dbReference type="InterPro" id="IPR016152">
    <property type="entry name" value="PTrfase/Anion_transptr"/>
</dbReference>
<dbReference type="InterPro" id="IPR002178">
    <property type="entry name" value="PTS_EIIA_type-2_dom"/>
</dbReference>
<comment type="caution">
    <text evidence="9">The sequence shown here is derived from an EMBL/GenBank/DDBJ whole genome shotgun (WGS) entry which is preliminary data.</text>
</comment>
<dbReference type="GO" id="GO:0008982">
    <property type="term" value="F:protein-N(PI)-phosphohistidine-sugar phosphotransferase activity"/>
    <property type="evidence" value="ECO:0007669"/>
    <property type="project" value="InterPro"/>
</dbReference>
<evidence type="ECO:0000313" key="10">
    <source>
        <dbReference type="Proteomes" id="UP001186047"/>
    </source>
</evidence>
<dbReference type="GO" id="GO:0016020">
    <property type="term" value="C:membrane"/>
    <property type="evidence" value="ECO:0007669"/>
    <property type="project" value="InterPro"/>
</dbReference>
<dbReference type="Proteomes" id="UP001186047">
    <property type="component" value="Unassembled WGS sequence"/>
</dbReference>
<evidence type="ECO:0000313" key="9">
    <source>
        <dbReference type="EMBL" id="MDV2633519.1"/>
    </source>
</evidence>
<dbReference type="GO" id="GO:0030295">
    <property type="term" value="F:protein kinase activator activity"/>
    <property type="evidence" value="ECO:0007669"/>
    <property type="project" value="TreeGrafter"/>
</dbReference>
<reference evidence="7" key="1">
    <citation type="submission" date="2022-10" db="EMBL/GenBank/DDBJ databases">
        <authorList>
            <person name="Turner M.S."/>
            <person name="Huang W."/>
        </authorList>
    </citation>
    <scope>NUCLEOTIDE SEQUENCE</scope>
    <source>
        <strain evidence="7">3</strain>
        <strain evidence="8">593</strain>
    </source>
</reference>
<dbReference type="SUPFAM" id="SSF55804">
    <property type="entry name" value="Phoshotransferase/anion transport protein"/>
    <property type="match status" value="1"/>
</dbReference>
<keyword evidence="3" id="KW-0762">Sugar transport</keyword>
<dbReference type="Proteomes" id="UP001152820">
    <property type="component" value="Unassembled WGS sequence"/>
</dbReference>
<accession>A0A8I2HBA0</accession>